<sequence length="222" mass="24258">MGSHCESSVKIPPIKFTKLFINGNFVDSISGKTFDTIDPRTGEVITKVSLGDREDVDLAVKAARHAFDYGPWPRMSGSERGRMMMKLADLIEENVEEIAALDAVNGGKLFTLCKAIDIPGAARTLRYYAGAADKIHGTVLKMSKGLQGYTLREPIGVVGSIIPWNFPTTMFFMKAAPALAAGCTLVVKPAEQTCKHEININYHAGYYTIVIKINISISIFVK</sequence>
<dbReference type="InterPro" id="IPR016162">
    <property type="entry name" value="Ald_DH_N"/>
</dbReference>
<dbReference type="Proteomes" id="UP000323506">
    <property type="component" value="Chromosome D06"/>
</dbReference>
<dbReference type="AlphaFoldDB" id="A0A5D2C813"/>
<dbReference type="EMBL" id="CM017706">
    <property type="protein sequence ID" value="TYG64016.1"/>
    <property type="molecule type" value="Genomic_DNA"/>
</dbReference>
<keyword evidence="3" id="KW-1185">Reference proteome</keyword>
<dbReference type="InterPro" id="IPR015590">
    <property type="entry name" value="Aldehyde_DH_dom"/>
</dbReference>
<dbReference type="GO" id="GO:0016491">
    <property type="term" value="F:oxidoreductase activity"/>
    <property type="evidence" value="ECO:0007669"/>
    <property type="project" value="InterPro"/>
</dbReference>
<feature type="domain" description="Aldehyde dehydrogenase" evidence="1">
    <location>
        <begin position="25"/>
        <end position="194"/>
    </location>
</feature>
<reference evidence="2 3" key="1">
    <citation type="submission" date="2019-06" db="EMBL/GenBank/DDBJ databases">
        <title>WGS assembly of Gossypium darwinii.</title>
        <authorList>
            <person name="Chen Z.J."/>
            <person name="Sreedasyam A."/>
            <person name="Ando A."/>
            <person name="Song Q."/>
            <person name="De L."/>
            <person name="Hulse-Kemp A."/>
            <person name="Ding M."/>
            <person name="Ye W."/>
            <person name="Kirkbride R."/>
            <person name="Jenkins J."/>
            <person name="Plott C."/>
            <person name="Lovell J."/>
            <person name="Lin Y.-M."/>
            <person name="Vaughn R."/>
            <person name="Liu B."/>
            <person name="Li W."/>
            <person name="Simpson S."/>
            <person name="Scheffler B."/>
            <person name="Saski C."/>
            <person name="Grover C."/>
            <person name="Hu G."/>
            <person name="Conover J."/>
            <person name="Carlson J."/>
            <person name="Shu S."/>
            <person name="Boston L."/>
            <person name="Williams M."/>
            <person name="Peterson D."/>
            <person name="Mcgee K."/>
            <person name="Jones D."/>
            <person name="Wendel J."/>
            <person name="Stelly D."/>
            <person name="Grimwood J."/>
            <person name="Schmutz J."/>
        </authorList>
    </citation>
    <scope>NUCLEOTIDE SEQUENCE [LARGE SCALE GENOMIC DNA]</scope>
    <source>
        <strain evidence="2">1808015.09</strain>
    </source>
</reference>
<dbReference type="Gene3D" id="3.40.605.10">
    <property type="entry name" value="Aldehyde Dehydrogenase, Chain A, domain 1"/>
    <property type="match status" value="1"/>
</dbReference>
<organism evidence="2 3">
    <name type="scientific">Gossypium darwinii</name>
    <name type="common">Darwin's cotton</name>
    <name type="synonym">Gossypium barbadense var. darwinii</name>
    <dbReference type="NCBI Taxonomy" id="34276"/>
    <lineage>
        <taxon>Eukaryota</taxon>
        <taxon>Viridiplantae</taxon>
        <taxon>Streptophyta</taxon>
        <taxon>Embryophyta</taxon>
        <taxon>Tracheophyta</taxon>
        <taxon>Spermatophyta</taxon>
        <taxon>Magnoliopsida</taxon>
        <taxon>eudicotyledons</taxon>
        <taxon>Gunneridae</taxon>
        <taxon>Pentapetalae</taxon>
        <taxon>rosids</taxon>
        <taxon>malvids</taxon>
        <taxon>Malvales</taxon>
        <taxon>Malvaceae</taxon>
        <taxon>Malvoideae</taxon>
        <taxon>Gossypium</taxon>
    </lineage>
</organism>
<name>A0A5D2C813_GOSDA</name>
<gene>
    <name evidence="2" type="ORF">ES288_D06G075000v1</name>
</gene>
<evidence type="ECO:0000313" key="2">
    <source>
        <dbReference type="EMBL" id="TYG64016.1"/>
    </source>
</evidence>
<dbReference type="Pfam" id="PF00171">
    <property type="entry name" value="Aldedh"/>
    <property type="match status" value="1"/>
</dbReference>
<dbReference type="InterPro" id="IPR016161">
    <property type="entry name" value="Ald_DH/histidinol_DH"/>
</dbReference>
<evidence type="ECO:0000259" key="1">
    <source>
        <dbReference type="Pfam" id="PF00171"/>
    </source>
</evidence>
<protein>
    <recommendedName>
        <fullName evidence="1">Aldehyde dehydrogenase domain-containing protein</fullName>
    </recommendedName>
</protein>
<evidence type="ECO:0000313" key="3">
    <source>
        <dbReference type="Proteomes" id="UP000323506"/>
    </source>
</evidence>
<accession>A0A5D2C813</accession>
<dbReference type="PANTHER" id="PTHR11699">
    <property type="entry name" value="ALDEHYDE DEHYDROGENASE-RELATED"/>
    <property type="match status" value="1"/>
</dbReference>
<dbReference type="FunFam" id="3.40.605.10:FF:000050">
    <property type="entry name" value="Aldehyde dehydrogenase, mitochondrial"/>
    <property type="match status" value="1"/>
</dbReference>
<dbReference type="SUPFAM" id="SSF53720">
    <property type="entry name" value="ALDH-like"/>
    <property type="match status" value="1"/>
</dbReference>
<proteinExistence type="predicted"/>